<dbReference type="Gene3D" id="3.30.390.50">
    <property type="entry name" value="CO dehydrogenase flavoprotein, C-terminal domain"/>
    <property type="match status" value="1"/>
</dbReference>
<dbReference type="Proteomes" id="UP000216052">
    <property type="component" value="Chromosome"/>
</dbReference>
<dbReference type="EMBL" id="CP155571">
    <property type="protein sequence ID" value="XFO70563.1"/>
    <property type="molecule type" value="Genomic_DNA"/>
</dbReference>
<gene>
    <name evidence="9" type="primary">lplA</name>
    <name evidence="9" type="ORF">SPACI_005620</name>
</gene>
<dbReference type="InterPro" id="IPR004143">
    <property type="entry name" value="BPL_LPL_catalytic"/>
</dbReference>
<evidence type="ECO:0000313" key="10">
    <source>
        <dbReference type="Proteomes" id="UP000216052"/>
    </source>
</evidence>
<evidence type="ECO:0000313" key="9">
    <source>
        <dbReference type="EMBL" id="XFO70563.1"/>
    </source>
</evidence>
<dbReference type="RefSeq" id="WP_093794245.1">
    <property type="nucleotide sequence ID" value="NZ_CP155571.1"/>
</dbReference>
<dbReference type="Gene3D" id="3.30.930.10">
    <property type="entry name" value="Bira Bifunctional Protein, Domain 2"/>
    <property type="match status" value="1"/>
</dbReference>
<comment type="catalytic activity">
    <reaction evidence="7">
        <text>L-lysyl-[lipoyl-carrier protein] + (R)-lipoate + ATP = N(6)-[(R)-lipoyl]-L-lysyl-[lipoyl-carrier protein] + AMP + diphosphate + H(+)</text>
        <dbReference type="Rhea" id="RHEA:49288"/>
        <dbReference type="Rhea" id="RHEA-COMP:10500"/>
        <dbReference type="Rhea" id="RHEA-COMP:10502"/>
        <dbReference type="ChEBI" id="CHEBI:15378"/>
        <dbReference type="ChEBI" id="CHEBI:29969"/>
        <dbReference type="ChEBI" id="CHEBI:30616"/>
        <dbReference type="ChEBI" id="CHEBI:33019"/>
        <dbReference type="ChEBI" id="CHEBI:83088"/>
        <dbReference type="ChEBI" id="CHEBI:83099"/>
        <dbReference type="ChEBI" id="CHEBI:456215"/>
        <dbReference type="EC" id="6.3.1.20"/>
    </reaction>
</comment>
<dbReference type="Pfam" id="PF21948">
    <property type="entry name" value="LplA-B_cat"/>
    <property type="match status" value="1"/>
</dbReference>
<dbReference type="PANTHER" id="PTHR12561">
    <property type="entry name" value="LIPOATE-PROTEIN LIGASE"/>
    <property type="match status" value="1"/>
</dbReference>
<dbReference type="GO" id="GO:0016979">
    <property type="term" value="F:lipoate-protein ligase activity"/>
    <property type="evidence" value="ECO:0007669"/>
    <property type="project" value="UniProtKB-EC"/>
</dbReference>
<evidence type="ECO:0000259" key="8">
    <source>
        <dbReference type="PROSITE" id="PS51733"/>
    </source>
</evidence>
<dbReference type="EC" id="6.3.1.20" evidence="3"/>
<dbReference type="PROSITE" id="PS51733">
    <property type="entry name" value="BPL_LPL_CATALYTIC"/>
    <property type="match status" value="1"/>
</dbReference>
<keyword evidence="10" id="KW-1185">Reference proteome</keyword>
<organism evidence="9 10">
    <name type="scientific">Sporomusa acidovorans (strain ATCC 49682 / DSM 3132 / Mol)</name>
    <dbReference type="NCBI Taxonomy" id="1123286"/>
    <lineage>
        <taxon>Bacteria</taxon>
        <taxon>Bacillati</taxon>
        <taxon>Bacillota</taxon>
        <taxon>Negativicutes</taxon>
        <taxon>Selenomonadales</taxon>
        <taxon>Sporomusaceae</taxon>
        <taxon>Sporomusa</taxon>
    </lineage>
</organism>
<keyword evidence="5" id="KW-0547">Nucleotide-binding</keyword>
<comment type="pathway">
    <text evidence="2">Protein modification; protein lipoylation via exogenous pathway; protein N(6)-(lipoyl)lysine from lipoate: step 1/2.</text>
</comment>
<evidence type="ECO:0000256" key="3">
    <source>
        <dbReference type="ARBA" id="ARBA00012367"/>
    </source>
</evidence>
<keyword evidence="4 9" id="KW-0436">Ligase</keyword>
<comment type="pathway">
    <text evidence="1">Protein modification; protein lipoylation via exogenous pathway; protein N(6)-(lipoyl)lysine from lipoate: step 2/2.</text>
</comment>
<evidence type="ECO:0000256" key="7">
    <source>
        <dbReference type="ARBA" id="ARBA00048037"/>
    </source>
</evidence>
<dbReference type="InterPro" id="IPR045864">
    <property type="entry name" value="aa-tRNA-synth_II/BPL/LPL"/>
</dbReference>
<dbReference type="CDD" id="cd16443">
    <property type="entry name" value="LplA"/>
    <property type="match status" value="1"/>
</dbReference>
<dbReference type="InterPro" id="IPR004562">
    <property type="entry name" value="LipoylTrfase_LipoateP_Ligase"/>
</dbReference>
<keyword evidence="6" id="KW-0067">ATP-binding</keyword>
<accession>A0ABZ3IXD2</accession>
<dbReference type="SUPFAM" id="SSF82649">
    <property type="entry name" value="SufE/NifU"/>
    <property type="match status" value="1"/>
</dbReference>
<evidence type="ECO:0000256" key="6">
    <source>
        <dbReference type="ARBA" id="ARBA00022840"/>
    </source>
</evidence>
<reference evidence="9" key="1">
    <citation type="submission" date="2024-05" db="EMBL/GenBank/DDBJ databases">
        <title>Isolation and characterization of Sporomusa carbonis sp. nov., a carboxydotrophic hydrogenogen in the genus of Sporomusa isolated from a charcoal burning pile.</title>
        <authorList>
            <person name="Boeer T."/>
            <person name="Rosenbaum F."/>
            <person name="Eysell L."/>
            <person name="Mueller V."/>
            <person name="Daniel R."/>
            <person name="Poehlein A."/>
        </authorList>
    </citation>
    <scope>NUCLEOTIDE SEQUENCE [LARGE SCALE GENOMIC DNA]</scope>
    <source>
        <strain evidence="9">DSM 3132</strain>
    </source>
</reference>
<sequence length="333" mass="37706">MIEEIIYIESDQTNPYYNLALEEYLLFNVKKKQCILYLWQNSNTVVIGRNQNCWKECSIDQLQANGGHLARRVSGGGAVFHDEGNLNFSFLVKQNDYSLDKQINVILLALQKLGLNAAKSGRNDLTIGGKKISGNAFYEKNERCLHHGTLMVNVDIRKVSQYLHVSNEKLQSNGVNSIRSRVANLVNFCEETLSVTSLKEKLVEAFGETYRLTPLKLGMEQIDHIDLQKSIDKFSSWEWIFGRKINFKYEISKRFAWGEVVFQFNVSSGKIVTVGVYSDAMNSDLIAAIPAVLKGCIFEKNNICAALSQVPAQNRDEKKIMRDIGQMIGAQEF</sequence>
<evidence type="ECO:0000256" key="4">
    <source>
        <dbReference type="ARBA" id="ARBA00022598"/>
    </source>
</evidence>
<evidence type="ECO:0000256" key="5">
    <source>
        <dbReference type="ARBA" id="ARBA00022741"/>
    </source>
</evidence>
<name>A0ABZ3IXD2_SPOA4</name>
<dbReference type="PANTHER" id="PTHR12561:SF3">
    <property type="entry name" value="LIPOYLTRANSFERASE 1, MITOCHONDRIAL"/>
    <property type="match status" value="1"/>
</dbReference>
<evidence type="ECO:0000256" key="2">
    <source>
        <dbReference type="ARBA" id="ARBA00005124"/>
    </source>
</evidence>
<proteinExistence type="predicted"/>
<feature type="domain" description="BPL/LPL catalytic" evidence="8">
    <location>
        <begin position="30"/>
        <end position="214"/>
    </location>
</feature>
<protein>
    <recommendedName>
        <fullName evidence="3">lipoate--protein ligase</fullName>
        <ecNumber evidence="3">6.3.1.20</ecNumber>
    </recommendedName>
</protein>
<dbReference type="InterPro" id="IPR019491">
    <property type="entry name" value="Lipoate_protein_ligase_C"/>
</dbReference>
<dbReference type="SUPFAM" id="SSF55681">
    <property type="entry name" value="Class II aaRS and biotin synthetases"/>
    <property type="match status" value="1"/>
</dbReference>
<evidence type="ECO:0000256" key="1">
    <source>
        <dbReference type="ARBA" id="ARBA00005085"/>
    </source>
</evidence>
<dbReference type="NCBIfam" id="TIGR00545">
    <property type="entry name" value="lipoyltrans"/>
    <property type="match status" value="1"/>
</dbReference>
<dbReference type="Pfam" id="PF10437">
    <property type="entry name" value="Lip_prot_lig_C"/>
    <property type="match status" value="1"/>
</dbReference>